<dbReference type="PROSITE" id="PS51257">
    <property type="entry name" value="PROKAR_LIPOPROTEIN"/>
    <property type="match status" value="1"/>
</dbReference>
<name>A0A401G4G4_9BACT</name>
<dbReference type="PANTHER" id="PTHR33607:SF2">
    <property type="entry name" value="ENDONUCLEASE-1"/>
    <property type="match status" value="1"/>
</dbReference>
<protein>
    <submittedName>
        <fullName evidence="5">Endonuclease I</fullName>
    </submittedName>
</protein>
<evidence type="ECO:0000313" key="5">
    <source>
        <dbReference type="EMBL" id="GBC64129.1"/>
    </source>
</evidence>
<sequence>MKKISCVLILFTVLLLFGCKAEKGNVQYESFTKVKDLLLKKVYSDHRYTFYCGCKFDKNKKVACKTGKGKRATAIEWEHIVPASRFGQTFSSWKTYRSWGCKVPAVIRKILPIKCSKLSGRQNARRVSAEYRRMESDMYNLVPAIGYVNQKRSNYPYTVIPGEKRDFGRCDFEVENKTVEPMPGVRGNIARTYFYMNDAYPGRNIISPDEKKLFLKWAEDDPVDEWECKRGRRIERLQGNVNPFVKGVCQEKGLW</sequence>
<gene>
    <name evidence="5" type="ORF">DENIS_5147</name>
</gene>
<dbReference type="Proteomes" id="UP000288096">
    <property type="component" value="Unassembled WGS sequence"/>
</dbReference>
<dbReference type="OrthoDB" id="9800417at2"/>
<dbReference type="RefSeq" id="WP_124331129.1">
    <property type="nucleotide sequence ID" value="NZ_BEXT01000001.1"/>
</dbReference>
<keyword evidence="6" id="KW-1185">Reference proteome</keyword>
<dbReference type="GO" id="GO:0016787">
    <property type="term" value="F:hydrolase activity"/>
    <property type="evidence" value="ECO:0007669"/>
    <property type="project" value="UniProtKB-KW"/>
</dbReference>
<keyword evidence="3" id="KW-0378">Hydrolase</keyword>
<evidence type="ECO:0000256" key="2">
    <source>
        <dbReference type="ARBA" id="ARBA00022722"/>
    </source>
</evidence>
<dbReference type="EMBL" id="BEXT01000001">
    <property type="protein sequence ID" value="GBC64129.1"/>
    <property type="molecule type" value="Genomic_DNA"/>
</dbReference>
<comment type="caution">
    <text evidence="5">The sequence shown here is derived from an EMBL/GenBank/DDBJ whole genome shotgun (WGS) entry which is preliminary data.</text>
</comment>
<reference evidence="6" key="2">
    <citation type="submission" date="2019-01" db="EMBL/GenBank/DDBJ databases">
        <title>Genome sequence of Desulfonema ishimotonii strain Tokyo 01.</title>
        <authorList>
            <person name="Fukui M."/>
        </authorList>
    </citation>
    <scope>NUCLEOTIDE SEQUENCE [LARGE SCALE GENOMIC DNA]</scope>
    <source>
        <strain evidence="6">Tokyo 01</strain>
    </source>
</reference>
<feature type="chain" id="PRO_5019024255" evidence="4">
    <location>
        <begin position="22"/>
        <end position="255"/>
    </location>
</feature>
<proteinExistence type="inferred from homology"/>
<dbReference type="InterPro" id="IPR044925">
    <property type="entry name" value="His-Me_finger_sf"/>
</dbReference>
<evidence type="ECO:0000256" key="1">
    <source>
        <dbReference type="ARBA" id="ARBA00006429"/>
    </source>
</evidence>
<dbReference type="GO" id="GO:0004519">
    <property type="term" value="F:endonuclease activity"/>
    <property type="evidence" value="ECO:0007669"/>
    <property type="project" value="UniProtKB-KW"/>
</dbReference>
<dbReference type="SUPFAM" id="SSF54060">
    <property type="entry name" value="His-Me finger endonucleases"/>
    <property type="match status" value="1"/>
</dbReference>
<comment type="similarity">
    <text evidence="1">Belongs to the EndA/NucM nuclease family.</text>
</comment>
<feature type="signal peptide" evidence="4">
    <location>
        <begin position="1"/>
        <end position="21"/>
    </location>
</feature>
<organism evidence="5 6">
    <name type="scientific">Desulfonema ishimotonii</name>
    <dbReference type="NCBI Taxonomy" id="45657"/>
    <lineage>
        <taxon>Bacteria</taxon>
        <taxon>Pseudomonadati</taxon>
        <taxon>Thermodesulfobacteriota</taxon>
        <taxon>Desulfobacteria</taxon>
        <taxon>Desulfobacterales</taxon>
        <taxon>Desulfococcaceae</taxon>
        <taxon>Desulfonema</taxon>
    </lineage>
</organism>
<dbReference type="InterPro" id="IPR007346">
    <property type="entry name" value="Endonuclease-I"/>
</dbReference>
<keyword evidence="5" id="KW-0255">Endonuclease</keyword>
<evidence type="ECO:0000256" key="4">
    <source>
        <dbReference type="SAM" id="SignalP"/>
    </source>
</evidence>
<dbReference type="PANTHER" id="PTHR33607">
    <property type="entry name" value="ENDONUCLEASE-1"/>
    <property type="match status" value="1"/>
</dbReference>
<dbReference type="Pfam" id="PF04231">
    <property type="entry name" value="Endonuclease_1"/>
    <property type="match status" value="1"/>
</dbReference>
<evidence type="ECO:0000313" key="6">
    <source>
        <dbReference type="Proteomes" id="UP000288096"/>
    </source>
</evidence>
<dbReference type="AlphaFoldDB" id="A0A401G4G4"/>
<keyword evidence="4" id="KW-0732">Signal</keyword>
<accession>A0A401G4G4</accession>
<evidence type="ECO:0000256" key="3">
    <source>
        <dbReference type="ARBA" id="ARBA00022801"/>
    </source>
</evidence>
<keyword evidence="2" id="KW-0540">Nuclease</keyword>
<reference evidence="6" key="1">
    <citation type="submission" date="2017-11" db="EMBL/GenBank/DDBJ databases">
        <authorList>
            <person name="Watanabe M."/>
            <person name="Kojima H."/>
        </authorList>
    </citation>
    <scope>NUCLEOTIDE SEQUENCE [LARGE SCALE GENOMIC DNA]</scope>
    <source>
        <strain evidence="6">Tokyo 01</strain>
    </source>
</reference>